<dbReference type="STRING" id="1391654.AKJ09_02984"/>
<evidence type="ECO:0000256" key="1">
    <source>
        <dbReference type="ARBA" id="ARBA00022801"/>
    </source>
</evidence>
<feature type="domain" description="AB hydrolase-1" evidence="2">
    <location>
        <begin position="22"/>
        <end position="107"/>
    </location>
</feature>
<dbReference type="Gene3D" id="3.40.50.1820">
    <property type="entry name" value="alpha/beta hydrolase"/>
    <property type="match status" value="1"/>
</dbReference>
<gene>
    <name evidence="3" type="ORF">AKJ09_02984</name>
</gene>
<keyword evidence="4" id="KW-1185">Reference proteome</keyword>
<dbReference type="SUPFAM" id="SSF53474">
    <property type="entry name" value="alpha/beta-Hydrolases"/>
    <property type="match status" value="1"/>
</dbReference>
<dbReference type="PANTHER" id="PTHR43798:SF31">
    <property type="entry name" value="AB HYDROLASE SUPERFAMILY PROTEIN YCLE"/>
    <property type="match status" value="1"/>
</dbReference>
<dbReference type="KEGG" id="llu:AKJ09_02984"/>
<evidence type="ECO:0000313" key="4">
    <source>
        <dbReference type="Proteomes" id="UP000064967"/>
    </source>
</evidence>
<dbReference type="PATRIC" id="fig|1391654.3.peg.3019"/>
<sequence>MALRTTTRSGSSIAFADDGDGPAVVFVHGLGDDHSTWDSIVERLVSRRRCIRIDVRGQGASGPAPTYETLELSYDLDAVVEELGLEKPFLVGHSLGGFIATTYAARREVRGVLNVDQSLQIVGMAQGVRPLKDVLTNGDYVAVVRSVIESIGYGRLDEPARAAHVERLKMLRREVLLGAWHVLLEDSDDVLGEKLSTLSNIRAPYHALHGNPLPSGYATWLAELIEGATTEVWEGNGHYPHVSEPSRFAELVLAKS</sequence>
<proteinExistence type="predicted"/>
<dbReference type="EMBL" id="CP012333">
    <property type="protein sequence ID" value="AKU96320.1"/>
    <property type="molecule type" value="Genomic_DNA"/>
</dbReference>
<dbReference type="GO" id="GO:0016787">
    <property type="term" value="F:hydrolase activity"/>
    <property type="evidence" value="ECO:0007669"/>
    <property type="project" value="UniProtKB-KW"/>
</dbReference>
<name>A0A0K1PS07_9BACT</name>
<dbReference type="Pfam" id="PF00561">
    <property type="entry name" value="Abhydrolase_1"/>
    <property type="match status" value="1"/>
</dbReference>
<dbReference type="GO" id="GO:0016020">
    <property type="term" value="C:membrane"/>
    <property type="evidence" value="ECO:0007669"/>
    <property type="project" value="TreeGrafter"/>
</dbReference>
<dbReference type="AlphaFoldDB" id="A0A0K1PS07"/>
<accession>A0A0K1PS07</accession>
<dbReference type="PANTHER" id="PTHR43798">
    <property type="entry name" value="MONOACYLGLYCEROL LIPASE"/>
    <property type="match status" value="1"/>
</dbReference>
<reference evidence="3 4" key="1">
    <citation type="submission" date="2015-08" db="EMBL/GenBank/DDBJ databases">
        <authorList>
            <person name="Babu N.S."/>
            <person name="Beckwith C.J."/>
            <person name="Beseler K.G."/>
            <person name="Brison A."/>
            <person name="Carone J.V."/>
            <person name="Caskin T.P."/>
            <person name="Diamond M."/>
            <person name="Durham M.E."/>
            <person name="Foxe J.M."/>
            <person name="Go M."/>
            <person name="Henderson B.A."/>
            <person name="Jones I.B."/>
            <person name="McGettigan J.A."/>
            <person name="Micheletti S.J."/>
            <person name="Nasrallah M.E."/>
            <person name="Ortiz D."/>
            <person name="Piller C.R."/>
            <person name="Privatt S.R."/>
            <person name="Schneider S.L."/>
            <person name="Sharp S."/>
            <person name="Smith T.C."/>
            <person name="Stanton J.D."/>
            <person name="Ullery H.E."/>
            <person name="Wilson R.J."/>
            <person name="Serrano M.G."/>
            <person name="Buck G."/>
            <person name="Lee V."/>
            <person name="Wang Y."/>
            <person name="Carvalho R."/>
            <person name="Voegtly L."/>
            <person name="Shi R."/>
            <person name="Duckworth R."/>
            <person name="Johnson A."/>
            <person name="Loviza R."/>
            <person name="Walstead R."/>
            <person name="Shah Z."/>
            <person name="Kiflezghi M."/>
            <person name="Wade K."/>
            <person name="Ball S.L."/>
            <person name="Bradley K.W."/>
            <person name="Asai D.J."/>
            <person name="Bowman C.A."/>
            <person name="Russell D.A."/>
            <person name="Pope W.H."/>
            <person name="Jacobs-Sera D."/>
            <person name="Hendrix R.W."/>
            <person name="Hatfull G.F."/>
        </authorList>
    </citation>
    <scope>NUCLEOTIDE SEQUENCE [LARGE SCALE GENOMIC DNA]</scope>
    <source>
        <strain evidence="3 4">DSM 27648</strain>
    </source>
</reference>
<evidence type="ECO:0000259" key="2">
    <source>
        <dbReference type="Pfam" id="PF00561"/>
    </source>
</evidence>
<protein>
    <submittedName>
        <fullName evidence="3">Putative hydrolase</fullName>
    </submittedName>
</protein>
<dbReference type="Proteomes" id="UP000064967">
    <property type="component" value="Chromosome"/>
</dbReference>
<dbReference type="RefSeq" id="WP_146647629.1">
    <property type="nucleotide sequence ID" value="NZ_CP012333.1"/>
</dbReference>
<evidence type="ECO:0000313" key="3">
    <source>
        <dbReference type="EMBL" id="AKU96320.1"/>
    </source>
</evidence>
<dbReference type="OrthoDB" id="5338718at2"/>
<dbReference type="InterPro" id="IPR050266">
    <property type="entry name" value="AB_hydrolase_sf"/>
</dbReference>
<dbReference type="InterPro" id="IPR029058">
    <property type="entry name" value="AB_hydrolase_fold"/>
</dbReference>
<keyword evidence="1 3" id="KW-0378">Hydrolase</keyword>
<organism evidence="3 4">
    <name type="scientific">Labilithrix luteola</name>
    <dbReference type="NCBI Taxonomy" id="1391654"/>
    <lineage>
        <taxon>Bacteria</taxon>
        <taxon>Pseudomonadati</taxon>
        <taxon>Myxococcota</taxon>
        <taxon>Polyangia</taxon>
        <taxon>Polyangiales</taxon>
        <taxon>Labilitrichaceae</taxon>
        <taxon>Labilithrix</taxon>
    </lineage>
</organism>
<dbReference type="InterPro" id="IPR000073">
    <property type="entry name" value="AB_hydrolase_1"/>
</dbReference>